<protein>
    <submittedName>
        <fullName evidence="3">Uncharacterized protein LOC136078435</fullName>
    </submittedName>
</protein>
<feature type="domain" description="ZSWIM1/3 RNaseH-like" evidence="1">
    <location>
        <begin position="61"/>
        <end position="138"/>
    </location>
</feature>
<evidence type="ECO:0000313" key="3">
    <source>
        <dbReference type="RefSeq" id="XP_065650281.1"/>
    </source>
</evidence>
<dbReference type="Proteomes" id="UP001652625">
    <property type="component" value="Chromosome 03"/>
</dbReference>
<evidence type="ECO:0000259" key="1">
    <source>
        <dbReference type="Pfam" id="PF21056"/>
    </source>
</evidence>
<dbReference type="InterPro" id="IPR048324">
    <property type="entry name" value="ZSWIM1-3_RNaseH-like"/>
</dbReference>
<reference evidence="3" key="1">
    <citation type="submission" date="2025-08" db="UniProtKB">
        <authorList>
            <consortium name="RefSeq"/>
        </authorList>
    </citation>
    <scope>IDENTIFICATION</scope>
</reference>
<keyword evidence="2" id="KW-1185">Reference proteome</keyword>
<name>A0ABM4BMH3_HYDVU</name>
<proteinExistence type="predicted"/>
<dbReference type="PANTHER" id="PTHR33977:SF1">
    <property type="entry name" value="ZINC ION BINDING PROTEIN"/>
    <property type="match status" value="1"/>
</dbReference>
<accession>A0ABM4BMH3</accession>
<dbReference type="Pfam" id="PF21056">
    <property type="entry name" value="ZSWIM1-3_RNaseH-like"/>
    <property type="match status" value="1"/>
</dbReference>
<dbReference type="GeneID" id="136078435"/>
<evidence type="ECO:0000313" key="2">
    <source>
        <dbReference type="Proteomes" id="UP001652625"/>
    </source>
</evidence>
<gene>
    <name evidence="3" type="primary">LOC136078435</name>
</gene>
<dbReference type="RefSeq" id="XP_065650281.1">
    <property type="nucleotide sequence ID" value="XM_065794209.1"/>
</dbReference>
<organism evidence="2 3">
    <name type="scientific">Hydra vulgaris</name>
    <name type="common">Hydra</name>
    <name type="synonym">Hydra attenuata</name>
    <dbReference type="NCBI Taxonomy" id="6087"/>
    <lineage>
        <taxon>Eukaryota</taxon>
        <taxon>Metazoa</taxon>
        <taxon>Cnidaria</taxon>
        <taxon>Hydrozoa</taxon>
        <taxon>Hydroidolina</taxon>
        <taxon>Anthoathecata</taxon>
        <taxon>Aplanulata</taxon>
        <taxon>Hydridae</taxon>
        <taxon>Hydra</taxon>
    </lineage>
</organism>
<sequence>MDIKNLEKAFNINSIQLHANDQDSVAIWLKEWQMKENNHVLHYKLQGESDTFNKFKDADFSIIMQTEHQKKFLQQFGKNGVCIDSTHGTNAYDFLLTTILVIDEFGEGQPVGWCISNSDSFRFLKLFFIKLKEHSGNFCPIWIMSDMASQYYEAFCDAYLCEPLKFWCTWHVDKAWREELHKKIHNLEMEADIYKRIRFLLQLSDRNLFDDYLHLLMNYLHSSDLTQLFAEYFEKYWVSNKQNWAFCYRMGLGINTNMYVESFHKVFKYSYLQGKHNKRIDNCLFALLKFNRDKVYERIIKLTKGKISFKLKMVHSRHIASLQLNESFTLDDKEARLVQSETNACQYRVLKHQELCEINECFTKCPECKVCAHLYSCDCMDFLTKNILCKHIHLIHRLSRVCVTKKNEPIHLPTHSIELECKVIKGCEPADINILKNNIIKNLNNLVNLVTCSTVSDEEGLKSLHKNISLAQNTFLNLTTNKQNELHFKSNVPSNTRITKQSPFYSTKKKRKTSNIRLAKPSADEIDNSQLQSSSKLNKPKLETQTNCVIKKNILSPDQKKILEFFGYRKSHTNHMLTENELNIDTAHLSPEIINHDITIIQSLIYPEVFVKVKKKMVCISVSEMDLDCHWICSKCDSRKLSKQELQ</sequence>
<dbReference type="PANTHER" id="PTHR33977">
    <property type="entry name" value="ZINC ION BINDING PROTEIN"/>
    <property type="match status" value="1"/>
</dbReference>